<evidence type="ECO:0000313" key="3">
    <source>
        <dbReference type="Proteomes" id="UP000244248"/>
    </source>
</evidence>
<reference evidence="2 3" key="1">
    <citation type="submission" date="2018-04" db="EMBL/GenBank/DDBJ databases">
        <title>Novel species isolated from glacier.</title>
        <authorList>
            <person name="Liu Q."/>
            <person name="Xin Y.-H."/>
        </authorList>
    </citation>
    <scope>NUCLEOTIDE SEQUENCE [LARGE SCALE GENOMIC DNA]</scope>
    <source>
        <strain evidence="2 3">GT1R17</strain>
    </source>
</reference>
<keyword evidence="1" id="KW-0732">Signal</keyword>
<dbReference type="Proteomes" id="UP000244248">
    <property type="component" value="Unassembled WGS sequence"/>
</dbReference>
<feature type="chain" id="PRO_5015735634" evidence="1">
    <location>
        <begin position="25"/>
        <end position="448"/>
    </location>
</feature>
<name>A0A2T5MHN4_9GAMM</name>
<dbReference type="Pfam" id="PF07044">
    <property type="entry name" value="DUF1329"/>
    <property type="match status" value="1"/>
</dbReference>
<keyword evidence="3" id="KW-1185">Reference proteome</keyword>
<protein>
    <submittedName>
        <fullName evidence="2">DUF1329 domain-containing protein</fullName>
    </submittedName>
</protein>
<dbReference type="AlphaFoldDB" id="A0A2T5MHN4"/>
<organism evidence="2 3">
    <name type="scientific">Stenotrophobium rhamnosiphilum</name>
    <dbReference type="NCBI Taxonomy" id="2029166"/>
    <lineage>
        <taxon>Bacteria</taxon>
        <taxon>Pseudomonadati</taxon>
        <taxon>Pseudomonadota</taxon>
        <taxon>Gammaproteobacteria</taxon>
        <taxon>Nevskiales</taxon>
        <taxon>Nevskiaceae</taxon>
        <taxon>Stenotrophobium</taxon>
    </lineage>
</organism>
<sequence length="448" mass="51461">MNTKNNISKYICTFLLLVPAIVSAKVSPDEAAKLGQELTPIGAEAAANKAGTIPKWEGGLPQKDMPRGSNPFAADKPLYTITASTVDKYKDVLTEGYKNLFKTYPDYKMNVYPTRRSASYPQWFYDASKKNATTVELTNNGYGFCCTTSGYPFPIPKNGTEVMWNHIMRYNTKGFRGFVDAAATQADGSYVVQRDYFELSYVYNNPKTTLDNMKGMNLYALTKTIAPPNLAGEAHLLHVPIDRMKDQTGVWFFSPGVGRVRRIGEVGYDNPLFDGLMTHDQIDMFNGPLDRYTIKLLGKKEMLVPYNSYMLYSDKIKYKDIVKQGHINQDLARYELHRVWVIEAQVKQGVNHRYKKRTFYIDEDSWIVLLQDMYDERNQFWRTAESHAIAFANVPVVVNGVQVHYDLQSRRYVVINMTNEEKKMVDYDWEAKRDYFTPATLKKFAETR</sequence>
<evidence type="ECO:0000313" key="2">
    <source>
        <dbReference type="EMBL" id="PTU32101.1"/>
    </source>
</evidence>
<proteinExistence type="predicted"/>
<dbReference type="OrthoDB" id="7053337at2"/>
<dbReference type="Gene3D" id="2.50.20.10">
    <property type="entry name" value="Lipoprotein localisation LolA/LolB/LppX"/>
    <property type="match status" value="1"/>
</dbReference>
<evidence type="ECO:0000256" key="1">
    <source>
        <dbReference type="SAM" id="SignalP"/>
    </source>
</evidence>
<dbReference type="InterPro" id="IPR010752">
    <property type="entry name" value="DUF1329"/>
</dbReference>
<accession>A0A2T5MHN4</accession>
<gene>
    <name evidence="2" type="ORF">CJD38_05375</name>
</gene>
<feature type="signal peptide" evidence="1">
    <location>
        <begin position="1"/>
        <end position="24"/>
    </location>
</feature>
<dbReference type="EMBL" id="QANS01000002">
    <property type="protein sequence ID" value="PTU32101.1"/>
    <property type="molecule type" value="Genomic_DNA"/>
</dbReference>
<dbReference type="RefSeq" id="WP_107939293.1">
    <property type="nucleotide sequence ID" value="NZ_QANS01000002.1"/>
</dbReference>
<dbReference type="CDD" id="cd16329">
    <property type="entry name" value="LolA_like"/>
    <property type="match status" value="1"/>
</dbReference>
<comment type="caution">
    <text evidence="2">The sequence shown here is derived from an EMBL/GenBank/DDBJ whole genome shotgun (WGS) entry which is preliminary data.</text>
</comment>